<organism evidence="4">
    <name type="scientific">hydrothermal vent metagenome</name>
    <dbReference type="NCBI Taxonomy" id="652676"/>
    <lineage>
        <taxon>unclassified sequences</taxon>
        <taxon>metagenomes</taxon>
        <taxon>ecological metagenomes</taxon>
    </lineage>
</organism>
<keyword evidence="1" id="KW-1133">Transmembrane helix</keyword>
<dbReference type="Pfam" id="PF13632">
    <property type="entry name" value="Glyco_trans_2_3"/>
    <property type="match status" value="1"/>
</dbReference>
<reference evidence="4" key="1">
    <citation type="submission" date="2018-06" db="EMBL/GenBank/DDBJ databases">
        <authorList>
            <person name="Zhirakovskaya E."/>
        </authorList>
    </citation>
    <scope>NUCLEOTIDE SEQUENCE</scope>
</reference>
<keyword evidence="1" id="KW-0472">Membrane</keyword>
<dbReference type="InterPro" id="IPR050834">
    <property type="entry name" value="Glycosyltransf_2"/>
</dbReference>
<proteinExistence type="predicted"/>
<name>A0A3B1BBB0_9ZZZZ</name>
<sequence length="338" mass="37873">MTITVSVVIPTLNEEASIAETLDSLFQQSCLPNEIIVADAGSIDNTVSIVRSYDGKSIPVKLVDNPNMTPGAGRNAAAKAASCEYIACIDAGNIADKFWLGNLLSPILLDEKIDVVYGRFLPMPRSAFEECVVAINFSYLSNYFNSNDLEVAGGLEEHGIPYTGSSTLIRLDTFNKVGGFPEWLRTGEDKLFGKKVEHEGYKVLYSAKPIVYHHIRDTLADLYNQAFTYGRGNGRTRQTSKGFFHIFYKYMVAFTMILLLPFYSILILPLVFWVGLYSYRRGIKQYKLFFKKSPSMSNVVNILKALYSRDLGLIIGHFSGYADRIVDPSYLKKLSEYS</sequence>
<dbReference type="Pfam" id="PF00535">
    <property type="entry name" value="Glycos_transf_2"/>
    <property type="match status" value="1"/>
</dbReference>
<evidence type="ECO:0000259" key="2">
    <source>
        <dbReference type="Pfam" id="PF00535"/>
    </source>
</evidence>
<evidence type="ECO:0000256" key="1">
    <source>
        <dbReference type="SAM" id="Phobius"/>
    </source>
</evidence>
<dbReference type="AlphaFoldDB" id="A0A3B1BBB0"/>
<dbReference type="PANTHER" id="PTHR43685">
    <property type="entry name" value="GLYCOSYLTRANSFERASE"/>
    <property type="match status" value="1"/>
</dbReference>
<gene>
    <name evidence="4" type="ORF">MNBD_GAMMA26-12</name>
</gene>
<dbReference type="Gene3D" id="3.90.550.10">
    <property type="entry name" value="Spore Coat Polysaccharide Biosynthesis Protein SpsA, Chain A"/>
    <property type="match status" value="1"/>
</dbReference>
<dbReference type="EMBL" id="UOFX01000089">
    <property type="protein sequence ID" value="VAX11611.1"/>
    <property type="molecule type" value="Genomic_DNA"/>
</dbReference>
<feature type="transmembrane region" description="Helical" evidence="1">
    <location>
        <begin position="250"/>
        <end position="277"/>
    </location>
</feature>
<feature type="domain" description="Glycosyltransferase 2-like" evidence="3">
    <location>
        <begin position="160"/>
        <end position="276"/>
    </location>
</feature>
<evidence type="ECO:0000313" key="4">
    <source>
        <dbReference type="EMBL" id="VAX11611.1"/>
    </source>
</evidence>
<accession>A0A3B1BBB0</accession>
<dbReference type="InterPro" id="IPR029044">
    <property type="entry name" value="Nucleotide-diphossugar_trans"/>
</dbReference>
<dbReference type="SUPFAM" id="SSF53448">
    <property type="entry name" value="Nucleotide-diphospho-sugar transferases"/>
    <property type="match status" value="1"/>
</dbReference>
<dbReference type="InterPro" id="IPR001173">
    <property type="entry name" value="Glyco_trans_2-like"/>
</dbReference>
<protein>
    <recommendedName>
        <fullName evidence="2 3">Glycosyltransferase 2-like domain-containing protein</fullName>
    </recommendedName>
</protein>
<feature type="domain" description="Glycosyltransferase 2-like" evidence="2">
    <location>
        <begin position="6"/>
        <end position="120"/>
    </location>
</feature>
<evidence type="ECO:0000259" key="3">
    <source>
        <dbReference type="Pfam" id="PF13632"/>
    </source>
</evidence>
<keyword evidence="1" id="KW-0812">Transmembrane</keyword>
<dbReference type="PANTHER" id="PTHR43685:SF3">
    <property type="entry name" value="SLR2126 PROTEIN"/>
    <property type="match status" value="1"/>
</dbReference>